<accession>A0A5A5TLH6</accession>
<keyword evidence="3" id="KW-1185">Reference proteome</keyword>
<keyword evidence="1" id="KW-1133">Transmembrane helix</keyword>
<reference evidence="2 3" key="1">
    <citation type="submission" date="2019-01" db="EMBL/GenBank/DDBJ databases">
        <title>Draft genome sequence of Dictyobacter sp. Uno17.</title>
        <authorList>
            <person name="Wang C.M."/>
            <person name="Zheng Y."/>
            <person name="Sakai Y."/>
            <person name="Abe K."/>
            <person name="Yokota A."/>
            <person name="Yabe S."/>
        </authorList>
    </citation>
    <scope>NUCLEOTIDE SEQUENCE [LARGE SCALE GENOMIC DNA]</scope>
    <source>
        <strain evidence="2 3">Uno17</strain>
    </source>
</reference>
<comment type="caution">
    <text evidence="2">The sequence shown here is derived from an EMBL/GenBank/DDBJ whole genome shotgun (WGS) entry which is preliminary data.</text>
</comment>
<evidence type="ECO:0000313" key="3">
    <source>
        <dbReference type="Proteomes" id="UP000322530"/>
    </source>
</evidence>
<sequence>MQQRREKKKKGSYGNVSGNGVIFWFTFLIVDMRQVLGYSSFNR</sequence>
<dbReference type="Proteomes" id="UP000322530">
    <property type="component" value="Unassembled WGS sequence"/>
</dbReference>
<proteinExistence type="predicted"/>
<keyword evidence="1" id="KW-0472">Membrane</keyword>
<evidence type="ECO:0000313" key="2">
    <source>
        <dbReference type="EMBL" id="GCF12036.1"/>
    </source>
</evidence>
<feature type="transmembrane region" description="Helical" evidence="1">
    <location>
        <begin position="12"/>
        <end position="30"/>
    </location>
</feature>
<evidence type="ECO:0000256" key="1">
    <source>
        <dbReference type="SAM" id="Phobius"/>
    </source>
</evidence>
<dbReference type="EMBL" id="BIXY01000225">
    <property type="protein sequence ID" value="GCF12036.1"/>
    <property type="molecule type" value="Genomic_DNA"/>
</dbReference>
<dbReference type="AlphaFoldDB" id="A0A5A5TLH6"/>
<keyword evidence="1" id="KW-0812">Transmembrane</keyword>
<gene>
    <name evidence="2" type="ORF">KDI_56000</name>
</gene>
<protein>
    <submittedName>
        <fullName evidence="2">Uncharacterized protein</fullName>
    </submittedName>
</protein>
<name>A0A5A5TLH6_9CHLR</name>
<organism evidence="2 3">
    <name type="scientific">Dictyobacter arantiisoli</name>
    <dbReference type="NCBI Taxonomy" id="2014874"/>
    <lineage>
        <taxon>Bacteria</taxon>
        <taxon>Bacillati</taxon>
        <taxon>Chloroflexota</taxon>
        <taxon>Ktedonobacteria</taxon>
        <taxon>Ktedonobacterales</taxon>
        <taxon>Dictyobacteraceae</taxon>
        <taxon>Dictyobacter</taxon>
    </lineage>
</organism>